<accession>A0A382RC31</accession>
<reference evidence="2" key="1">
    <citation type="submission" date="2018-05" db="EMBL/GenBank/DDBJ databases">
        <authorList>
            <person name="Lanie J.A."/>
            <person name="Ng W.-L."/>
            <person name="Kazmierczak K.M."/>
            <person name="Andrzejewski T.M."/>
            <person name="Davidsen T.M."/>
            <person name="Wayne K.J."/>
            <person name="Tettelin H."/>
            <person name="Glass J.I."/>
            <person name="Rusch D."/>
            <person name="Podicherti R."/>
            <person name="Tsui H.-C.T."/>
            <person name="Winkler M.E."/>
        </authorList>
    </citation>
    <scope>NUCLEOTIDE SEQUENCE</scope>
</reference>
<name>A0A382RC31_9ZZZZ</name>
<dbReference type="EMBL" id="UINC01120617">
    <property type="protein sequence ID" value="SVC95216.1"/>
    <property type="molecule type" value="Genomic_DNA"/>
</dbReference>
<feature type="non-terminal residue" evidence="2">
    <location>
        <position position="1"/>
    </location>
</feature>
<evidence type="ECO:0000313" key="2">
    <source>
        <dbReference type="EMBL" id="SVC95216.1"/>
    </source>
</evidence>
<proteinExistence type="predicted"/>
<gene>
    <name evidence="2" type="ORF">METZ01_LOCUS348070</name>
</gene>
<feature type="non-terminal residue" evidence="2">
    <location>
        <position position="285"/>
    </location>
</feature>
<dbReference type="Gene3D" id="3.40.50.1110">
    <property type="entry name" value="SGNH hydrolase"/>
    <property type="match status" value="1"/>
</dbReference>
<keyword evidence="1" id="KW-0812">Transmembrane</keyword>
<dbReference type="InterPro" id="IPR036514">
    <property type="entry name" value="SGNH_hydro_sf"/>
</dbReference>
<dbReference type="SUPFAM" id="SSF52266">
    <property type="entry name" value="SGNH hydrolase"/>
    <property type="match status" value="1"/>
</dbReference>
<evidence type="ECO:0000256" key="1">
    <source>
        <dbReference type="SAM" id="Phobius"/>
    </source>
</evidence>
<dbReference type="AlphaFoldDB" id="A0A382RC31"/>
<sequence>MLPKIQYQWFTIIIGNLVLLVMLDITAGLIYKKINGNAWYYDWKEGPTEKNLLRIKSNMYHHDLAKNANEKDSMWGDAIYTTKTNSLGFRDRINRKISLKTEKKRLVFIGDSNTEGLGLNYEETFVGLIENALKGDHSVLNAAVSSYSPIIYWKKIEYLITKVGLQFDELIVYLDVSDIQDEASKYKLNDTGVTSGFKGAVSERKKILQSELIKENTILWAWLRSLRKKEKPTVSRKSIFSKKETQTYENSINLHRGSWTFDESIYNEYGKKGLKLSAIYMEKLL</sequence>
<protein>
    <recommendedName>
        <fullName evidence="3">SGNH hydrolase-type esterase domain-containing protein</fullName>
    </recommendedName>
</protein>
<organism evidence="2">
    <name type="scientific">marine metagenome</name>
    <dbReference type="NCBI Taxonomy" id="408172"/>
    <lineage>
        <taxon>unclassified sequences</taxon>
        <taxon>metagenomes</taxon>
        <taxon>ecological metagenomes</taxon>
    </lineage>
</organism>
<keyword evidence="1" id="KW-1133">Transmembrane helix</keyword>
<keyword evidence="1" id="KW-0472">Membrane</keyword>
<feature type="transmembrane region" description="Helical" evidence="1">
    <location>
        <begin position="6"/>
        <end position="31"/>
    </location>
</feature>
<evidence type="ECO:0008006" key="3">
    <source>
        <dbReference type="Google" id="ProtNLM"/>
    </source>
</evidence>